<comment type="caution">
    <text evidence="2">The sequence shown here is derived from an EMBL/GenBank/DDBJ whole genome shotgun (WGS) entry which is preliminary data.</text>
</comment>
<name>A0ABR3ZS97_9PEZI</name>
<feature type="region of interest" description="Disordered" evidence="1">
    <location>
        <begin position="1"/>
        <end position="286"/>
    </location>
</feature>
<feature type="compositionally biased region" description="Basic and acidic residues" evidence="1">
    <location>
        <begin position="499"/>
        <end position="509"/>
    </location>
</feature>
<proteinExistence type="predicted"/>
<evidence type="ECO:0000313" key="3">
    <source>
        <dbReference type="Proteomes" id="UP001583186"/>
    </source>
</evidence>
<gene>
    <name evidence="2" type="ORF">Sste5346_000356</name>
</gene>
<feature type="compositionally biased region" description="Basic and acidic residues" evidence="1">
    <location>
        <begin position="535"/>
        <end position="546"/>
    </location>
</feature>
<reference evidence="2 3" key="1">
    <citation type="journal article" date="2024" name="IMA Fungus">
        <title>IMA Genome - F19 : A genome assembly and annotation guide to empower mycologists, including annotated draft genome sequences of Ceratocystis pirilliformis, Diaporthe australafricana, Fusarium ophioides, Paecilomyces lecythidis, and Sporothrix stenoceras.</title>
        <authorList>
            <person name="Aylward J."/>
            <person name="Wilson A.M."/>
            <person name="Visagie C.M."/>
            <person name="Spraker J."/>
            <person name="Barnes I."/>
            <person name="Buitendag C."/>
            <person name="Ceriani C."/>
            <person name="Del Mar Angel L."/>
            <person name="du Plessis D."/>
            <person name="Fuchs T."/>
            <person name="Gasser K."/>
            <person name="Kramer D."/>
            <person name="Li W."/>
            <person name="Munsamy K."/>
            <person name="Piso A."/>
            <person name="Price J.L."/>
            <person name="Sonnekus B."/>
            <person name="Thomas C."/>
            <person name="van der Nest A."/>
            <person name="van Dijk A."/>
            <person name="van Heerden A."/>
            <person name="van Vuuren N."/>
            <person name="Yilmaz N."/>
            <person name="Duong T.A."/>
            <person name="van der Merwe N.A."/>
            <person name="Wingfield M.J."/>
            <person name="Wingfield B.D."/>
        </authorList>
    </citation>
    <scope>NUCLEOTIDE SEQUENCE [LARGE SCALE GENOMIC DNA]</scope>
    <source>
        <strain evidence="2 3">CMW 5346</strain>
    </source>
</reference>
<keyword evidence="3" id="KW-1185">Reference proteome</keyword>
<feature type="region of interest" description="Disordered" evidence="1">
    <location>
        <begin position="394"/>
        <end position="592"/>
    </location>
</feature>
<accession>A0ABR3ZS97</accession>
<protein>
    <submittedName>
        <fullName evidence="2">Uncharacterized protein</fullName>
    </submittedName>
</protein>
<feature type="compositionally biased region" description="Basic and acidic residues" evidence="1">
    <location>
        <begin position="69"/>
        <end position="96"/>
    </location>
</feature>
<sequence length="592" mass="65904">MSVKSSKSNKVAYMQEEDDLGNIRGDVTYAASAAPSPSKEQMNSRKKRRDASPSAPHHFTDSDSTVHPNRRDSRSSRSSRPRGDRDKSIPPTDRKALARPMSRHSKSTPVIETVPQRRRSRDLPEAAYYGANPVSVTTAPARPRSKTAAPRPNSAYYAAPSSRPPLSNQRYHTMHTHQPPPHSGMPPPSAFGPPPMQPPQWQPPPPHPPGYGMMGPPPLPMQLPPGPPPPMHHEAFQPPPPPPSAGGGMRGLHQRFGPSRPQTSIGHRPPPAVEYGHPDDYDQDDLSRGMRRLSMGYGHGIEDERPRPMLMRPMSARPMQSSPFAAPPPMLPPPSGPMPISRGQPFQPLSDEPFEPLDNSYNEYGGSMMHIPRTRRESIDPSLNEHRYYATEVARTTGSRRNSYYGEQSTSSGSALEDKIRLASSYQEKKSGGLTSGGMRLTEEMLYEASRRGGPKSRSTRSSGSRDESDWRQSATTRTTRSSNEEDMTIRVKGNAHFKFGDTEMHCQDGTEINIRNPPLSRRIGSGDRPVYPELEDRRGRYDRPALRSRAPSQSGSFYAPRPEESFEYGYGESPRYDSPFAPLPAHEQWYE</sequence>
<evidence type="ECO:0000313" key="2">
    <source>
        <dbReference type="EMBL" id="KAL1903072.1"/>
    </source>
</evidence>
<feature type="region of interest" description="Disordered" evidence="1">
    <location>
        <begin position="313"/>
        <end position="379"/>
    </location>
</feature>
<dbReference type="Proteomes" id="UP001583186">
    <property type="component" value="Unassembled WGS sequence"/>
</dbReference>
<feature type="compositionally biased region" description="Basic and acidic residues" evidence="1">
    <location>
        <begin position="276"/>
        <end position="286"/>
    </location>
</feature>
<feature type="compositionally biased region" description="Basic and acidic residues" evidence="1">
    <location>
        <begin position="416"/>
        <end position="431"/>
    </location>
</feature>
<evidence type="ECO:0000256" key="1">
    <source>
        <dbReference type="SAM" id="MobiDB-lite"/>
    </source>
</evidence>
<feature type="compositionally biased region" description="Pro residues" evidence="1">
    <location>
        <begin position="178"/>
        <end position="230"/>
    </location>
</feature>
<organism evidence="2 3">
    <name type="scientific">Sporothrix stenoceras</name>
    <dbReference type="NCBI Taxonomy" id="5173"/>
    <lineage>
        <taxon>Eukaryota</taxon>
        <taxon>Fungi</taxon>
        <taxon>Dikarya</taxon>
        <taxon>Ascomycota</taxon>
        <taxon>Pezizomycotina</taxon>
        <taxon>Sordariomycetes</taxon>
        <taxon>Sordariomycetidae</taxon>
        <taxon>Ophiostomatales</taxon>
        <taxon>Ophiostomataceae</taxon>
        <taxon>Sporothrix</taxon>
    </lineage>
</organism>
<feature type="compositionally biased region" description="Pro residues" evidence="1">
    <location>
        <begin position="325"/>
        <end position="337"/>
    </location>
</feature>
<feature type="compositionally biased region" description="Polar residues" evidence="1">
    <location>
        <begin position="394"/>
        <end position="414"/>
    </location>
</feature>
<dbReference type="EMBL" id="JAWCUI010000002">
    <property type="protein sequence ID" value="KAL1903072.1"/>
    <property type="molecule type" value="Genomic_DNA"/>
</dbReference>